<name>A0AAE1RXB0_9SOLA</name>
<evidence type="ECO:0000313" key="2">
    <source>
        <dbReference type="Proteomes" id="UP001291623"/>
    </source>
</evidence>
<dbReference type="AlphaFoldDB" id="A0AAE1RXB0"/>
<accession>A0AAE1RXB0</accession>
<protein>
    <submittedName>
        <fullName evidence="1">Uncharacterized protein</fullName>
    </submittedName>
</protein>
<organism evidence="1 2">
    <name type="scientific">Anisodus tanguticus</name>
    <dbReference type="NCBI Taxonomy" id="243964"/>
    <lineage>
        <taxon>Eukaryota</taxon>
        <taxon>Viridiplantae</taxon>
        <taxon>Streptophyta</taxon>
        <taxon>Embryophyta</taxon>
        <taxon>Tracheophyta</taxon>
        <taxon>Spermatophyta</taxon>
        <taxon>Magnoliopsida</taxon>
        <taxon>eudicotyledons</taxon>
        <taxon>Gunneridae</taxon>
        <taxon>Pentapetalae</taxon>
        <taxon>asterids</taxon>
        <taxon>lamiids</taxon>
        <taxon>Solanales</taxon>
        <taxon>Solanaceae</taxon>
        <taxon>Solanoideae</taxon>
        <taxon>Hyoscyameae</taxon>
        <taxon>Anisodus</taxon>
    </lineage>
</organism>
<dbReference type="Proteomes" id="UP001291623">
    <property type="component" value="Unassembled WGS sequence"/>
</dbReference>
<sequence length="258" mass="29629">MSGMHHVKGHYMQHGGEIRYKIFDKWWSENDTDDHPHAIIADKYSLMRRKAEQEIMRPENAMNVDAGLRLAIAMMSLIMRLFVATDAFHVGECKEGGCESLFNTSHDESHNETLRCSRCRMTMSSRPICFEIPRLENARKVDANLCLTLAMMSLITTLFVAPDAFHNFPNSGDNEVRPELDFRNSHICSERDYLLLDKLSEYAEWSIWLEAFQPDKLDIIKSSAFYIGFLGTWEQRVFPLDLIISAGCQKFVPIIGAN</sequence>
<keyword evidence="2" id="KW-1185">Reference proteome</keyword>
<proteinExistence type="predicted"/>
<reference evidence="1" key="1">
    <citation type="submission" date="2023-12" db="EMBL/GenBank/DDBJ databases">
        <title>Genome assembly of Anisodus tanguticus.</title>
        <authorList>
            <person name="Wang Y.-J."/>
        </authorList>
    </citation>
    <scope>NUCLEOTIDE SEQUENCE</scope>
    <source>
        <strain evidence="1">KB-2021</strain>
        <tissue evidence="1">Leaf</tissue>
    </source>
</reference>
<evidence type="ECO:0000313" key="1">
    <source>
        <dbReference type="EMBL" id="KAK4360419.1"/>
    </source>
</evidence>
<gene>
    <name evidence="1" type="ORF">RND71_019371</name>
</gene>
<comment type="caution">
    <text evidence="1">The sequence shown here is derived from an EMBL/GenBank/DDBJ whole genome shotgun (WGS) entry which is preliminary data.</text>
</comment>
<dbReference type="EMBL" id="JAVYJV010000010">
    <property type="protein sequence ID" value="KAK4360419.1"/>
    <property type="molecule type" value="Genomic_DNA"/>
</dbReference>